<evidence type="ECO:0008006" key="7">
    <source>
        <dbReference type="Google" id="ProtNLM"/>
    </source>
</evidence>
<comment type="caution">
    <text evidence="5">The sequence shown here is derived from an EMBL/GenBank/DDBJ whole genome shotgun (WGS) entry which is preliminary data.</text>
</comment>
<dbReference type="PANTHER" id="PTHR31002">
    <property type="entry name" value="SERIPAUPERIN"/>
    <property type="match status" value="1"/>
</dbReference>
<dbReference type="AlphaFoldDB" id="A0A0B4G7V7"/>
<keyword evidence="1" id="KW-0732">Signal</keyword>
<evidence type="ECO:0000259" key="3">
    <source>
        <dbReference type="Pfam" id="PF25116"/>
    </source>
</evidence>
<organism evidence="5 6">
    <name type="scientific">Metarhizium anisopliae (strain ARSEF 549)</name>
    <dbReference type="NCBI Taxonomy" id="3151832"/>
    <lineage>
        <taxon>Eukaryota</taxon>
        <taxon>Fungi</taxon>
        <taxon>Dikarya</taxon>
        <taxon>Ascomycota</taxon>
        <taxon>Pezizomycotina</taxon>
        <taxon>Sordariomycetes</taxon>
        <taxon>Hypocreomycetidae</taxon>
        <taxon>Hypocreales</taxon>
        <taxon>Clavicipitaceae</taxon>
        <taxon>Metarhizium</taxon>
    </lineage>
</organism>
<dbReference type="InterPro" id="IPR056825">
    <property type="entry name" value="Agd3_C"/>
</dbReference>
<feature type="signal peptide" evidence="1">
    <location>
        <begin position="1"/>
        <end position="22"/>
    </location>
</feature>
<proteinExistence type="predicted"/>
<dbReference type="OrthoDB" id="2113314at2759"/>
<dbReference type="InterPro" id="IPR050788">
    <property type="entry name" value="Yeast_SRP1/TIP1_CWP"/>
</dbReference>
<accession>A0A0B4G7V7</accession>
<protein>
    <recommendedName>
        <fullName evidence="7">Extracellular serine-rich protein</fullName>
    </recommendedName>
</protein>
<feature type="chain" id="PRO_5002088457" description="Extracellular serine-rich protein" evidence="1">
    <location>
        <begin position="23"/>
        <end position="692"/>
    </location>
</feature>
<dbReference type="PANTHER" id="PTHR31002:SF34">
    <property type="entry name" value="CELL WALL PROTEIN CWP1-RELATED"/>
    <property type="match status" value="1"/>
</dbReference>
<dbReference type="VEuPathDB" id="FungiDB:MAN_06653"/>
<dbReference type="Gene3D" id="3.20.20.370">
    <property type="entry name" value="Glycoside hydrolase/deacetylase"/>
    <property type="match status" value="1"/>
</dbReference>
<gene>
    <name evidence="5" type="ORF">MAN_06653</name>
</gene>
<dbReference type="InterPro" id="IPR056826">
    <property type="entry name" value="Agd3_CE"/>
</dbReference>
<dbReference type="EMBL" id="AZNF01000008">
    <property type="protein sequence ID" value="KID64479.1"/>
    <property type="molecule type" value="Genomic_DNA"/>
</dbReference>
<evidence type="ECO:0000313" key="5">
    <source>
        <dbReference type="EMBL" id="KID64479.1"/>
    </source>
</evidence>
<feature type="non-terminal residue" evidence="5">
    <location>
        <position position="1"/>
    </location>
</feature>
<name>A0A0B4G7V7_METAF</name>
<evidence type="ECO:0000259" key="4">
    <source>
        <dbReference type="Pfam" id="PF25117"/>
    </source>
</evidence>
<sequence>MRHHASSRYLALLGVAVRFVAAATTVTSTALIIAANDADVAKASLGLDAYGIPWTKALIPQAGGSLPVLNSSATNGNYGSIVVLDSVAYDYNGTYRSALTTDQWNQLYSYQSAFHVRMVRLEEFPGPEFGTTALGSCCNNNQEQLVSLNSSAPFPGANLKTGATVSTVGLWHYPAQITDSSIATAFAVFAPATGFSTESVAAVINNISGREQMVWFLDFAPDWSATSSFLQHTYIHWMTRSLFVGKRKVYLNTQVDDIHLETDMYLPANTTFKLRPGDLDAHVAWQKSINSRLPAGSNYIMELGHNGNGDIDSSVDEDTSTPRKCNPNQAVDYVQPPDPPLEFVKPPGTGVDLWPSRFVTYTWSKECASIDPLAAWFLTSANLNSFAHVSHTFSHEELDNSTYHDATREISFNQAWLAQMGISQAQRFSPQGLIPPAITGLHNADAIKAWTDNGIKYAVGDNTRPILVNQQNQYWPLASTVAVNGATGIWIIPRWATTIYYNCDTSDCTLQEWKDTSAGSGTFSNLLDNARTTNSRYLLRLQADPYMFHQANLRQTDMPSITVGSQTGKMSLIMSWVETVAQEMVRLTNWPITSLKHDDIATYFINRMTLDACQPHASYTYSADGTSITAITVSANNAACSVPVPVTIPSGTVSASGGSPKSDNLGNEPPIVWVTLSGSPVTLTLSTPVKLG</sequence>
<dbReference type="Pfam" id="PF25115">
    <property type="entry name" value="Agd3_CE"/>
    <property type="match status" value="1"/>
</dbReference>
<feature type="domain" description="Agd3 CBM87" evidence="3">
    <location>
        <begin position="26"/>
        <end position="237"/>
    </location>
</feature>
<feature type="domain" description="Agd3 C-terminal" evidence="4">
    <location>
        <begin position="621"/>
        <end position="689"/>
    </location>
</feature>
<dbReference type="HOGENOM" id="CLU_010712_1_0_1"/>
<evidence type="ECO:0000259" key="2">
    <source>
        <dbReference type="Pfam" id="PF25115"/>
    </source>
</evidence>
<dbReference type="InterPro" id="IPR056827">
    <property type="entry name" value="CBM87_Agd3"/>
</dbReference>
<dbReference type="Pfam" id="PF25117">
    <property type="entry name" value="Agd3_C"/>
    <property type="match status" value="1"/>
</dbReference>
<keyword evidence="6" id="KW-1185">Reference proteome</keyword>
<feature type="domain" description="Agd3 deacetylase" evidence="2">
    <location>
        <begin position="251"/>
        <end position="617"/>
    </location>
</feature>
<evidence type="ECO:0000256" key="1">
    <source>
        <dbReference type="SAM" id="SignalP"/>
    </source>
</evidence>
<dbReference type="Pfam" id="PF25116">
    <property type="entry name" value="CBM87_Agd3"/>
    <property type="match status" value="1"/>
</dbReference>
<evidence type="ECO:0000313" key="6">
    <source>
        <dbReference type="Proteomes" id="UP000031186"/>
    </source>
</evidence>
<reference evidence="5 6" key="1">
    <citation type="journal article" date="2014" name="Proc. Natl. Acad. Sci. U.S.A.">
        <title>Trajectory and genomic determinants of fungal-pathogen speciation and host adaptation.</title>
        <authorList>
            <person name="Hu X."/>
            <person name="Xiao G."/>
            <person name="Zheng P."/>
            <person name="Shang Y."/>
            <person name="Su Y."/>
            <person name="Zhang X."/>
            <person name="Liu X."/>
            <person name="Zhan S."/>
            <person name="St Leger R.J."/>
            <person name="Wang C."/>
        </authorList>
    </citation>
    <scope>NUCLEOTIDE SEQUENCE [LARGE SCALE GENOMIC DNA]</scope>
    <source>
        <strain evidence="5 6">ARSEF 549</strain>
    </source>
</reference>
<dbReference type="Proteomes" id="UP000031186">
    <property type="component" value="Unassembled WGS sequence"/>
</dbReference>